<dbReference type="AlphaFoldDB" id="A0A1M6E808"/>
<feature type="domain" description="Polyphosphate kinase-2-related" evidence="2">
    <location>
        <begin position="264"/>
        <end position="483"/>
    </location>
</feature>
<dbReference type="Pfam" id="PF03976">
    <property type="entry name" value="PPK2"/>
    <property type="match status" value="2"/>
</dbReference>
<dbReference type="SUPFAM" id="SSF52540">
    <property type="entry name" value="P-loop containing nucleoside triphosphate hydrolases"/>
    <property type="match status" value="2"/>
</dbReference>
<dbReference type="STRING" id="1122934.SAMN02745691_00886"/>
<protein>
    <submittedName>
        <fullName evidence="3">Polyphosphate:AMP phosphotransferase</fullName>
    </submittedName>
</protein>
<dbReference type="InterPro" id="IPR022488">
    <property type="entry name" value="PPK2-related"/>
</dbReference>
<reference evidence="3 4" key="1">
    <citation type="submission" date="2016-11" db="EMBL/GenBank/DDBJ databases">
        <authorList>
            <person name="Jaros S."/>
            <person name="Januszkiewicz K."/>
            <person name="Wedrychowicz H."/>
        </authorList>
    </citation>
    <scope>NUCLEOTIDE SEQUENCE [LARGE SCALE GENOMIC DNA]</scope>
    <source>
        <strain evidence="3 4">DSM 15970</strain>
    </source>
</reference>
<feature type="coiled-coil region" evidence="1">
    <location>
        <begin position="258"/>
        <end position="285"/>
    </location>
</feature>
<evidence type="ECO:0000313" key="4">
    <source>
        <dbReference type="Proteomes" id="UP000184342"/>
    </source>
</evidence>
<gene>
    <name evidence="3" type="ORF">SAMN02745691_00886</name>
</gene>
<evidence type="ECO:0000256" key="1">
    <source>
        <dbReference type="SAM" id="Coils"/>
    </source>
</evidence>
<evidence type="ECO:0000313" key="3">
    <source>
        <dbReference type="EMBL" id="SHI81543.1"/>
    </source>
</evidence>
<proteinExistence type="predicted"/>
<dbReference type="GO" id="GO:0016740">
    <property type="term" value="F:transferase activity"/>
    <property type="evidence" value="ECO:0007669"/>
    <property type="project" value="UniProtKB-KW"/>
</dbReference>
<dbReference type="OrthoDB" id="9775224at2"/>
<dbReference type="InterPro" id="IPR027417">
    <property type="entry name" value="P-loop_NTPase"/>
</dbReference>
<dbReference type="PANTHER" id="PTHR34383:SF3">
    <property type="entry name" value="POLYPHOSPHATE:AMP PHOSPHOTRANSFERASE"/>
    <property type="match status" value="1"/>
</dbReference>
<evidence type="ECO:0000259" key="2">
    <source>
        <dbReference type="Pfam" id="PF03976"/>
    </source>
</evidence>
<name>A0A1M6E808_9FIRM</name>
<dbReference type="PANTHER" id="PTHR34383">
    <property type="entry name" value="POLYPHOSPHATE:AMP PHOSPHOTRANSFERASE-RELATED"/>
    <property type="match status" value="1"/>
</dbReference>
<accession>A0A1M6E808</accession>
<organism evidence="3 4">
    <name type="scientific">Parasporobacterium paucivorans DSM 15970</name>
    <dbReference type="NCBI Taxonomy" id="1122934"/>
    <lineage>
        <taxon>Bacteria</taxon>
        <taxon>Bacillati</taxon>
        <taxon>Bacillota</taxon>
        <taxon>Clostridia</taxon>
        <taxon>Lachnospirales</taxon>
        <taxon>Lachnospiraceae</taxon>
        <taxon>Parasporobacterium</taxon>
    </lineage>
</organism>
<dbReference type="Gene3D" id="3.40.50.300">
    <property type="entry name" value="P-loop containing nucleotide triphosphate hydrolases"/>
    <property type="match status" value="2"/>
</dbReference>
<dbReference type="Proteomes" id="UP000184342">
    <property type="component" value="Unassembled WGS sequence"/>
</dbReference>
<keyword evidence="1" id="KW-0175">Coiled coil</keyword>
<keyword evidence="3" id="KW-0808">Transferase</keyword>
<sequence>MIIDYDFKNPAFQFEKADKSELCIELARLQREVKNLDIPVLIMVDGWESSGKGHVIKELTRELDPRTFEVNVFRDPSKEEASRPFLWRFLDKIPPRGNMVVFERSFYYSDMNNLKAVSKDLRKDMIEIGRIEEDLYNDEMIVLKFFLHIKEKTQRKRIEELLSDKNRSFLVTDRDKIQNKNYEAYLGHFDRILRLSDFSFSPWHVVSAQDKDAASREVMGTAIGAIKEGIERIVRHRADQSAYERRYEPEQKPLDKISLNQAVQEEEYEKRLEKLQKEASELLYELYTKKIPCVVVFEGMDAAGKGGAVKRLTRMMDPRSYKVIPISAPNEMERQYHYLWRFNKRLPRLGNLAIFDRSWYGRVLVERIEGYTSVRRWDAAYEEINGFEKQMHHAGAIVQKFFLYIDKEEQLKRFTERQIAADKMYKITEEDWRNREKWDSYLEAMNEMLVRTDTDHAPWIILSGQDKKYARIRVLEEFIRNTREQIDRRER</sequence>
<feature type="domain" description="Polyphosphate kinase-2-related" evidence="2">
    <location>
        <begin position="16"/>
        <end position="227"/>
    </location>
</feature>
<dbReference type="EMBL" id="FQYT01000007">
    <property type="protein sequence ID" value="SHI81543.1"/>
    <property type="molecule type" value="Genomic_DNA"/>
</dbReference>
<keyword evidence="4" id="KW-1185">Reference proteome</keyword>
<dbReference type="RefSeq" id="WP_073993145.1">
    <property type="nucleotide sequence ID" value="NZ_FQYT01000007.1"/>
</dbReference>